<comment type="caution">
    <text evidence="2">The sequence shown here is derived from an EMBL/GenBank/DDBJ whole genome shotgun (WGS) entry which is preliminary data.</text>
</comment>
<dbReference type="Proteomes" id="UP000236146">
    <property type="component" value="Unassembled WGS sequence"/>
</dbReference>
<keyword evidence="1" id="KW-0812">Transmembrane</keyword>
<dbReference type="InterPro" id="IPR017195">
    <property type="entry name" value="ABC_thiamin-permease_prd"/>
</dbReference>
<evidence type="ECO:0000313" key="2">
    <source>
        <dbReference type="EMBL" id="PNS43610.1"/>
    </source>
</evidence>
<feature type="transmembrane region" description="Helical" evidence="1">
    <location>
        <begin position="159"/>
        <end position="183"/>
    </location>
</feature>
<evidence type="ECO:0000256" key="1">
    <source>
        <dbReference type="SAM" id="Phobius"/>
    </source>
</evidence>
<feature type="transmembrane region" description="Helical" evidence="1">
    <location>
        <begin position="21"/>
        <end position="44"/>
    </location>
</feature>
<reference evidence="2 3" key="1">
    <citation type="submission" date="2016-10" db="EMBL/GenBank/DDBJ databases">
        <authorList>
            <person name="Varghese N."/>
        </authorList>
    </citation>
    <scope>NUCLEOTIDE SEQUENCE [LARGE SCALE GENOMIC DNA]</scope>
    <source>
        <strain evidence="2 3">KA00225</strain>
    </source>
</reference>
<protein>
    <submittedName>
        <fullName evidence="2">ABC transporter permease</fullName>
    </submittedName>
</protein>
<organism evidence="2 3">
    <name type="scientific">Gardnerella vaginalis</name>
    <dbReference type="NCBI Taxonomy" id="2702"/>
    <lineage>
        <taxon>Bacteria</taxon>
        <taxon>Bacillati</taxon>
        <taxon>Actinomycetota</taxon>
        <taxon>Actinomycetes</taxon>
        <taxon>Bifidobacteriales</taxon>
        <taxon>Bifidobacteriaceae</taxon>
        <taxon>Gardnerella</taxon>
    </lineage>
</organism>
<feature type="transmembrane region" description="Helical" evidence="1">
    <location>
        <begin position="80"/>
        <end position="97"/>
    </location>
</feature>
<name>A0A2K1SVP2_GARVA</name>
<keyword evidence="1" id="KW-0472">Membrane</keyword>
<keyword evidence="1" id="KW-1133">Transmembrane helix</keyword>
<feature type="transmembrane region" description="Helical" evidence="1">
    <location>
        <begin position="50"/>
        <end position="73"/>
    </location>
</feature>
<feature type="transmembrane region" description="Helical" evidence="1">
    <location>
        <begin position="103"/>
        <end position="122"/>
    </location>
</feature>
<sequence length="199" mass="21541">MSNNIAKPKSHLRWRVIDISVASVIAVVSAVIYWVVSAFCTAPWDFLQSLVPGLAGLINGLWLFAGPLAAIIIRKPGAALYTELLAGVIEGLMGNIWGLPHTFIVSMIQGIGAEIIFLILLYKRWNIWYTALAGGFSGIGTWVNSVFNHLQGVGLFGKYGIVLFTTSFISGAVFAGILMWFLYKGIRKTGALSSFASGR</sequence>
<gene>
    <name evidence="2" type="ORF">BFS05_03385</name>
</gene>
<dbReference type="OrthoDB" id="8017424at2"/>
<dbReference type="PIRSF" id="PIRSF037394">
    <property type="entry name" value="ABC_thiamine-permease_YkoE_prd"/>
    <property type="match status" value="1"/>
</dbReference>
<dbReference type="RefSeq" id="WP_103084575.1">
    <property type="nucleotide sequence ID" value="NZ_MNLH01000002.1"/>
</dbReference>
<dbReference type="Pfam" id="PF09819">
    <property type="entry name" value="ABC_cobalt"/>
    <property type="match status" value="1"/>
</dbReference>
<proteinExistence type="predicted"/>
<dbReference type="AlphaFoldDB" id="A0A2K1SVP2"/>
<feature type="transmembrane region" description="Helical" evidence="1">
    <location>
        <begin position="127"/>
        <end position="147"/>
    </location>
</feature>
<evidence type="ECO:0000313" key="3">
    <source>
        <dbReference type="Proteomes" id="UP000236146"/>
    </source>
</evidence>
<accession>A0A2K1SVP2</accession>
<dbReference type="EMBL" id="MNLH01000002">
    <property type="protein sequence ID" value="PNS43610.1"/>
    <property type="molecule type" value="Genomic_DNA"/>
</dbReference>